<gene>
    <name evidence="1" type="ORF">MILVUS5_LOCUS13230</name>
</gene>
<evidence type="ECO:0000313" key="2">
    <source>
        <dbReference type="Proteomes" id="UP001177021"/>
    </source>
</evidence>
<protein>
    <submittedName>
        <fullName evidence="1">Uncharacterized protein</fullName>
    </submittedName>
</protein>
<proteinExistence type="predicted"/>
<evidence type="ECO:0000313" key="1">
    <source>
        <dbReference type="EMBL" id="CAJ2644127.1"/>
    </source>
</evidence>
<keyword evidence="2" id="KW-1185">Reference proteome</keyword>
<dbReference type="Proteomes" id="UP001177021">
    <property type="component" value="Unassembled WGS sequence"/>
</dbReference>
<accession>A0ACB0JKH6</accession>
<dbReference type="EMBL" id="CASHSV030000034">
    <property type="protein sequence ID" value="CAJ2644127.1"/>
    <property type="molecule type" value="Genomic_DNA"/>
</dbReference>
<reference evidence="1" key="1">
    <citation type="submission" date="2023-10" db="EMBL/GenBank/DDBJ databases">
        <authorList>
            <person name="Rodriguez Cubillos JULIANA M."/>
            <person name="De Vega J."/>
        </authorList>
    </citation>
    <scope>NUCLEOTIDE SEQUENCE</scope>
</reference>
<sequence length="1205" mass="139305">MARKPRKQQIPGVLWRVYHHRARTLSETIISLIPSPPRSPCFCNGQGCLGCSSDAMSFLLRPNDPSDYRQMLQNTYAVISEHARPLRFFVPYSHCPQKEIVKSTIELMMYKGDTASNVLCAGYDRSNWSSPNVDLLSCEPWHLLLRRVGDDLMVYLLKNTSIFLQVPHGKHYQVAGPSIIPLCFEKIGECSSKFDNQHPSVNKCVSQKRKRSADIDDAAVKKQKCHISCNKDVSVGYASNQKADNDKRYDVSVSEAPKTTKTGKRRSRPFRWKRLRCKKQKLSIVEEENKNNFQHEKMLQRCYCCSILHSLPTLPNCTDINRKCIFYSTESSPSVLPKKHILHSKKPNLAFSKELIDNIFGFHVVNAGAQPMPCSHNCGSCLNDSACLYHSLVKWFKNIIRRARCCQSAKFLDKHCAVPSLNQHTDEISSSRREDNVAEINANKKSRSLEFDTQQCSDTVGAIDSQSEVVKSCCSKSQVVSFIWAVSRSLLPSELLGTPSNWRIMRRNIYKFIQLRRFEKFPLKLSMHELKTSRFPFLSDKYFCSSQNASILKYSEKHDKVLHKEVRNWNNDVHSVKRKLLERWIFWYYSFLVVPLVQANFYVTESAQGKQDIYYYKKPVWEKLTRCTISCLKDSNYRHLDDVALRDILERRPFGFSKLRLQPKENGVRMVANLKGSSRLPLVESTAGAPYCKSEKQENHQKIEFQSVNDVLRDAQAHTILKGIQFKEPKRLGSSVFDYNDIYKKLCPFLVNHKKGLTPMSSLFIVTSDVSKAFDSVDQDKLLTIMKDVLREHQYFVRKYDRVICTKNSMWVKKKLSLLCEMSNTGLTQFRSLTSSRHAVFVNQQLPRYVSKELLFSYLTEHVKHNVLKFDGKFYEQGVGISQGGILSSLLCSLYYGHLERNVIYPFFKRTLESERCKENNSVQTNSCDSSPYLLMRFIDDFFFISNSKKQAASVFSRMKRGFHAYNCYMNEKKFSANFDVEQTPDSSLNRVYVGKDGATSFVRWSGLLINCSTMEIQADYTKYLNNHLSSSLTVCWQGKPGAGLKEKLRLFLRPKCHPLFFDSNINSAEVVRLNIYQMFLICAMKFHCYIRDLSFVCKLHQRYFCSSTIQKSLRYMHMLIKRRMHSMRLSSSIRPILKLKKAEVEWLGLHAFIQVLKRKQSRHKKLLAVLKSKLSSHRISGSVSPELKFAVDAENSSLLWKIKY</sequence>
<name>A0ACB0JKH6_TRIPR</name>
<organism evidence="1 2">
    <name type="scientific">Trifolium pratense</name>
    <name type="common">Red clover</name>
    <dbReference type="NCBI Taxonomy" id="57577"/>
    <lineage>
        <taxon>Eukaryota</taxon>
        <taxon>Viridiplantae</taxon>
        <taxon>Streptophyta</taxon>
        <taxon>Embryophyta</taxon>
        <taxon>Tracheophyta</taxon>
        <taxon>Spermatophyta</taxon>
        <taxon>Magnoliopsida</taxon>
        <taxon>eudicotyledons</taxon>
        <taxon>Gunneridae</taxon>
        <taxon>Pentapetalae</taxon>
        <taxon>rosids</taxon>
        <taxon>fabids</taxon>
        <taxon>Fabales</taxon>
        <taxon>Fabaceae</taxon>
        <taxon>Papilionoideae</taxon>
        <taxon>50 kb inversion clade</taxon>
        <taxon>NPAAA clade</taxon>
        <taxon>Hologalegina</taxon>
        <taxon>IRL clade</taxon>
        <taxon>Trifolieae</taxon>
        <taxon>Trifolium</taxon>
    </lineage>
</organism>
<comment type="caution">
    <text evidence="1">The sequence shown here is derived from an EMBL/GenBank/DDBJ whole genome shotgun (WGS) entry which is preliminary data.</text>
</comment>